<dbReference type="Pfam" id="PF20241">
    <property type="entry name" value="DUF6598"/>
    <property type="match status" value="1"/>
</dbReference>
<dbReference type="AlphaFoldDB" id="A0A8T0R774"/>
<name>A0A8T0R774_PANVG</name>
<evidence type="ECO:0000313" key="4">
    <source>
        <dbReference type="Proteomes" id="UP000823388"/>
    </source>
</evidence>
<keyword evidence="4" id="KW-1185">Reference proteome</keyword>
<comment type="caution">
    <text evidence="3">The sequence shown here is derived from an EMBL/GenBank/DDBJ whole genome shotgun (WGS) entry which is preliminary data.</text>
</comment>
<sequence>MLHLALASMALQYSGLADEGDAEDDVLSDTDYELPRAQELAGFIEKLGPVEHEERLTLIKSSFGIPLEPLLDHGFGALPECSRDQRHIGDLSGHLRLLSPRRGMSMKFNCLSEVDIRGLRVKALGDDGTEDKTLADGCMEYVEGQVCYERFSRCSMSGPYGSVAFDYIIFREGFEATIELDLLEVPEGGFSMQMCGYTTAQKNYYAFIDKNCCDCESFVSSTGRFPQYFVAAVHMDDYFLVDFAEGKSPLIFKPTIHGSEEKEYSFEHGALVSVKVSWSTAWYI</sequence>
<reference evidence="3" key="1">
    <citation type="submission" date="2020-05" db="EMBL/GenBank/DDBJ databases">
        <title>WGS assembly of Panicum virgatum.</title>
        <authorList>
            <person name="Lovell J.T."/>
            <person name="Jenkins J."/>
            <person name="Shu S."/>
            <person name="Juenger T.E."/>
            <person name="Schmutz J."/>
        </authorList>
    </citation>
    <scope>NUCLEOTIDE SEQUENCE</scope>
    <source>
        <strain evidence="3">AP13</strain>
    </source>
</reference>
<evidence type="ECO:0000259" key="2">
    <source>
        <dbReference type="Pfam" id="PF20241"/>
    </source>
</evidence>
<organism evidence="3 4">
    <name type="scientific">Panicum virgatum</name>
    <name type="common">Blackwell switchgrass</name>
    <dbReference type="NCBI Taxonomy" id="38727"/>
    <lineage>
        <taxon>Eukaryota</taxon>
        <taxon>Viridiplantae</taxon>
        <taxon>Streptophyta</taxon>
        <taxon>Embryophyta</taxon>
        <taxon>Tracheophyta</taxon>
        <taxon>Spermatophyta</taxon>
        <taxon>Magnoliopsida</taxon>
        <taxon>Liliopsida</taxon>
        <taxon>Poales</taxon>
        <taxon>Poaceae</taxon>
        <taxon>PACMAD clade</taxon>
        <taxon>Panicoideae</taxon>
        <taxon>Panicodae</taxon>
        <taxon>Paniceae</taxon>
        <taxon>Panicinae</taxon>
        <taxon>Panicum</taxon>
        <taxon>Panicum sect. Hiantes</taxon>
    </lineage>
</organism>
<keyword evidence="1" id="KW-0732">Signal</keyword>
<dbReference type="EMBL" id="CM029047">
    <property type="protein sequence ID" value="KAG2581394.1"/>
    <property type="molecule type" value="Genomic_DNA"/>
</dbReference>
<feature type="signal peptide" evidence="1">
    <location>
        <begin position="1"/>
        <end position="17"/>
    </location>
</feature>
<dbReference type="PANTHER" id="PTHR33065:SF98">
    <property type="entry name" value="DUF6598 DOMAIN-CONTAINING PROTEIN"/>
    <property type="match status" value="1"/>
</dbReference>
<protein>
    <recommendedName>
        <fullName evidence="2">DUF6598 domain-containing protein</fullName>
    </recommendedName>
</protein>
<evidence type="ECO:0000256" key="1">
    <source>
        <dbReference type="SAM" id="SignalP"/>
    </source>
</evidence>
<dbReference type="InterPro" id="IPR046533">
    <property type="entry name" value="DUF6598"/>
</dbReference>
<accession>A0A8T0R774</accession>
<feature type="chain" id="PRO_5035880538" description="DUF6598 domain-containing protein" evidence="1">
    <location>
        <begin position="18"/>
        <end position="284"/>
    </location>
</feature>
<dbReference type="PANTHER" id="PTHR33065">
    <property type="entry name" value="OS07G0486400 PROTEIN"/>
    <property type="match status" value="1"/>
</dbReference>
<evidence type="ECO:0000313" key="3">
    <source>
        <dbReference type="EMBL" id="KAG2581394.1"/>
    </source>
</evidence>
<dbReference type="Proteomes" id="UP000823388">
    <property type="component" value="Chromosome 6K"/>
</dbReference>
<proteinExistence type="predicted"/>
<gene>
    <name evidence="3" type="ORF">PVAP13_6KG032100</name>
</gene>
<feature type="domain" description="DUF6598" evidence="2">
    <location>
        <begin position="81"/>
        <end position="267"/>
    </location>
</feature>